<accession>A0ACC2SRT2</accession>
<keyword evidence="1" id="KW-0808">Transferase</keyword>
<comment type="caution">
    <text evidence="1">The sequence shown here is derived from an EMBL/GenBank/DDBJ whole genome shotgun (WGS) entry which is preliminary data.</text>
</comment>
<name>A0ACC2SRT2_9FUNG</name>
<evidence type="ECO:0000313" key="2">
    <source>
        <dbReference type="Proteomes" id="UP001165960"/>
    </source>
</evidence>
<sequence length="381" mass="43479">MLTDAIVQVSKKTDAGIFIKPKMVSVLHDKKNEAYFHIGKSIGEGSFATCYEVTLASTGQSICCKALWKAKFQGDDKKQRVNAEVAILRSLKHPNIVKHYSSMEDRDFVYHFMEICRHGSLQDLISRRKKLTEPEVRFYMLQILKAVAHLKKNQIIHRDLKLANIFIAEDMTLKIGDFGLAGKPDSRDDRTIWCGTLNYIAPEVLDQEVHSYEVDMWALGIIMYTLLIGTPPFQPKYGSSGIYENIRKVDFDFPPHENISSEAMDLVRMILRANPEERPSFQKVRKHPFFFGFTPSSLSQDTLWHPPQFLDDDNLAKRVLSGNGTTYISLSHGPHNPHKKANYGASNDPNSPAPLQKTYYFEELMTEKSMPPVKKRKARLA</sequence>
<keyword evidence="2" id="KW-1185">Reference proteome</keyword>
<proteinExistence type="predicted"/>
<reference evidence="1" key="1">
    <citation type="submission" date="2022-04" db="EMBL/GenBank/DDBJ databases">
        <title>Genome of the entomopathogenic fungus Entomophthora muscae.</title>
        <authorList>
            <person name="Elya C."/>
            <person name="Lovett B.R."/>
            <person name="Lee E."/>
            <person name="Macias A.M."/>
            <person name="Hajek A.E."/>
            <person name="De Bivort B.L."/>
            <person name="Kasson M.T."/>
            <person name="De Fine Licht H.H."/>
            <person name="Stajich J.E."/>
        </authorList>
    </citation>
    <scope>NUCLEOTIDE SEQUENCE</scope>
    <source>
        <strain evidence="1">Berkeley</strain>
    </source>
</reference>
<dbReference type="Proteomes" id="UP001165960">
    <property type="component" value="Unassembled WGS sequence"/>
</dbReference>
<evidence type="ECO:0000313" key="1">
    <source>
        <dbReference type="EMBL" id="KAJ9064977.1"/>
    </source>
</evidence>
<organism evidence="1 2">
    <name type="scientific">Entomophthora muscae</name>
    <dbReference type="NCBI Taxonomy" id="34485"/>
    <lineage>
        <taxon>Eukaryota</taxon>
        <taxon>Fungi</taxon>
        <taxon>Fungi incertae sedis</taxon>
        <taxon>Zoopagomycota</taxon>
        <taxon>Entomophthoromycotina</taxon>
        <taxon>Entomophthoromycetes</taxon>
        <taxon>Entomophthorales</taxon>
        <taxon>Entomophthoraceae</taxon>
        <taxon>Entomophthora</taxon>
    </lineage>
</organism>
<keyword evidence="1" id="KW-0418">Kinase</keyword>
<gene>
    <name evidence="1" type="primary">PLK1_8</name>
    <name evidence="1" type="ORF">DSO57_1024815</name>
</gene>
<dbReference type="EC" id="2.7.11.21" evidence="1"/>
<dbReference type="EMBL" id="QTSX02004396">
    <property type="protein sequence ID" value="KAJ9064977.1"/>
    <property type="molecule type" value="Genomic_DNA"/>
</dbReference>
<protein>
    <submittedName>
        <fullName evidence="1">Serine/threonine-protein kinase plk1, variant 2</fullName>
        <ecNumber evidence="1">2.7.11.21</ecNumber>
    </submittedName>
</protein>